<dbReference type="Proteomes" id="UP000253834">
    <property type="component" value="Chromosome"/>
</dbReference>
<sequence length="75" mass="9100">MPRVNKYGDPVELELLTEEVYKTYNAAFGIDEEQMKKELEQNKYYNKLADELWMYSEEFVKQNGWKYNPPHLTNF</sequence>
<dbReference type="EMBL" id="CP022674">
    <property type="protein sequence ID" value="AXI32648.1"/>
    <property type="molecule type" value="Genomic_DNA"/>
</dbReference>
<evidence type="ECO:0000313" key="1">
    <source>
        <dbReference type="EMBL" id="AXI32648.1"/>
    </source>
</evidence>
<dbReference type="AlphaFoldDB" id="A0AA86IPE5"/>
<name>A0AA86IPE5_PRIMG</name>
<reference evidence="1 2" key="1">
    <citation type="submission" date="2017-07" db="EMBL/GenBank/DDBJ databases">
        <title>Isolation and development of strain Bacillus megaterium SR7 for enhanced growth and metabolite production under supercritical carbon dioxide.</title>
        <authorList>
            <person name="Freedman A.J.E."/>
            <person name="Peet K.C."/>
            <person name="Boock J.T."/>
            <person name="Penn K."/>
            <person name="Prather K.L.J."/>
            <person name="Thompson J.R."/>
        </authorList>
    </citation>
    <scope>NUCLEOTIDE SEQUENCE [LARGE SCALE GENOMIC DNA]</scope>
    <source>
        <strain evidence="1 2">SR7</strain>
    </source>
</reference>
<evidence type="ECO:0000313" key="2">
    <source>
        <dbReference type="Proteomes" id="UP000253834"/>
    </source>
</evidence>
<gene>
    <name evidence="1" type="ORF">CIB87_28070</name>
</gene>
<organism evidence="1 2">
    <name type="scientific">Priestia megaterium</name>
    <name type="common">Bacillus megaterium</name>
    <dbReference type="NCBI Taxonomy" id="1404"/>
    <lineage>
        <taxon>Bacteria</taxon>
        <taxon>Bacillati</taxon>
        <taxon>Bacillota</taxon>
        <taxon>Bacilli</taxon>
        <taxon>Bacillales</taxon>
        <taxon>Bacillaceae</taxon>
        <taxon>Priestia</taxon>
    </lineage>
</organism>
<dbReference type="RefSeq" id="WP_114897328.1">
    <property type="nucleotide sequence ID" value="NZ_CP022674.1"/>
</dbReference>
<protein>
    <submittedName>
        <fullName evidence="1">Uncharacterized protein</fullName>
    </submittedName>
</protein>
<proteinExistence type="predicted"/>
<accession>A0AA86IPE5</accession>